<accession>A0A024BTS5</accession>
<dbReference type="SUPFAM" id="SSF53448">
    <property type="entry name" value="Nucleotide-diphospho-sugar transferases"/>
    <property type="match status" value="1"/>
</dbReference>
<dbReference type="PANTHER" id="PTHR32385:SF15">
    <property type="entry name" value="INOSITOL PHOSPHOCERAMIDE MANNOSYLTRANSFERASE 1"/>
    <property type="match status" value="1"/>
</dbReference>
<dbReference type="GO" id="GO:0000030">
    <property type="term" value="F:mannosyltransferase activity"/>
    <property type="evidence" value="ECO:0007669"/>
    <property type="project" value="TreeGrafter"/>
</dbReference>
<dbReference type="EMBL" id="KJ502174">
    <property type="protein sequence ID" value="AHZ20779.1"/>
    <property type="molecule type" value="Genomic_DNA"/>
</dbReference>
<dbReference type="GO" id="GO:0051999">
    <property type="term" value="P:mannosyl-inositol phosphorylceramide biosynthetic process"/>
    <property type="evidence" value="ECO:0007669"/>
    <property type="project" value="TreeGrafter"/>
</dbReference>
<dbReference type="Pfam" id="PF04488">
    <property type="entry name" value="Gly_transf_sug"/>
    <property type="match status" value="1"/>
</dbReference>
<name>A0A024BTS5_9NOST</name>
<dbReference type="PANTHER" id="PTHR32385">
    <property type="entry name" value="MANNOSYL PHOSPHORYLINOSITOL CERAMIDE SYNTHASE"/>
    <property type="match status" value="1"/>
</dbReference>
<dbReference type="InterPro" id="IPR007577">
    <property type="entry name" value="GlycoTrfase_DXD_sugar-bd_CS"/>
</dbReference>
<reference evidence="2" key="1">
    <citation type="journal article" date="2014" name="Proc. Natl. Acad. Sci. U.S.A.">
        <title>Hassallidins, antifungal glycolipopeptides, are widespread among cyanobacteria and are the end-product of a nonribosomal pathway.</title>
        <authorList>
            <person name="Vestola J."/>
            <person name="Shishido T.K."/>
            <person name="Jokela J."/>
            <person name="Fewer D.P."/>
            <person name="Aitio O."/>
            <person name="Permi P."/>
            <person name="Wahlsten M."/>
            <person name="Wang H."/>
            <person name="Rouhiainen L."/>
            <person name="Sivonen K."/>
        </authorList>
    </citation>
    <scope>NUCLEOTIDE SEQUENCE</scope>
</reference>
<dbReference type="InterPro" id="IPR051706">
    <property type="entry name" value="Glycosyltransferase_domain"/>
</dbReference>
<evidence type="ECO:0000313" key="2">
    <source>
        <dbReference type="EMBL" id="AHZ20779.1"/>
    </source>
</evidence>
<dbReference type="GO" id="GO:0016020">
    <property type="term" value="C:membrane"/>
    <property type="evidence" value="ECO:0007669"/>
    <property type="project" value="GOC"/>
</dbReference>
<dbReference type="InterPro" id="IPR029044">
    <property type="entry name" value="Nucleotide-diphossugar_trans"/>
</dbReference>
<keyword evidence="1 2" id="KW-0808">Transferase</keyword>
<evidence type="ECO:0000256" key="1">
    <source>
        <dbReference type="ARBA" id="ARBA00022679"/>
    </source>
</evidence>
<protein>
    <submittedName>
        <fullName evidence="2">Glycosyltransferase DXD motif-containing protein</fullName>
    </submittedName>
</protein>
<dbReference type="Gene3D" id="3.90.550.20">
    <property type="match status" value="1"/>
</dbReference>
<organism evidence="2">
    <name type="scientific">Anabaena sp. Syke748</name>
    <dbReference type="NCBI Taxonomy" id="1497395"/>
    <lineage>
        <taxon>Bacteria</taxon>
        <taxon>Bacillati</taxon>
        <taxon>Cyanobacteriota</taxon>
        <taxon>Cyanophyceae</taxon>
        <taxon>Nostocales</taxon>
        <taxon>Nostocaceae</taxon>
        <taxon>Anabaena</taxon>
    </lineage>
</organism>
<gene>
    <name evidence="2" type="primary">hasT</name>
</gene>
<dbReference type="AlphaFoldDB" id="A0A024BTS5"/>
<sequence>MHCIQSITKSMNKIPKIIHQIFFLGEAAVPEKYRLYHQTVLQNHPHWEHQFWDEAKARQFMEAHYSWFLPVFDGYPHDIQRRDAIRYFILYHYGGFYLDMDVESLKPLDDLLADFELVLSKLVGFSNAIMGSIPNHPLWLKVFEELEKRQHNLDNKTMPIYVGYSTGPIMLNDCVVAGKFHENPTVLVCPGYIFEPGAPMELNGKIFKSRQTSETYTIHHMTTSWLPKKHQIARVLFGIILEPYWFFRSFVQSKV</sequence>
<proteinExistence type="predicted"/>